<dbReference type="AlphaFoldDB" id="A0A7T0BUH5"/>
<accession>A0A7T0BUH5</accession>
<organism evidence="1 2">
    <name type="scientific">Candidatus Nitronauta litoralis</name>
    <dbReference type="NCBI Taxonomy" id="2705533"/>
    <lineage>
        <taxon>Bacteria</taxon>
        <taxon>Pseudomonadati</taxon>
        <taxon>Nitrospinota/Tectimicrobiota group</taxon>
        <taxon>Nitrospinota</taxon>
        <taxon>Nitrospinia</taxon>
        <taxon>Nitrospinales</taxon>
        <taxon>Nitrospinaceae</taxon>
        <taxon>Candidatus Nitronauta</taxon>
    </lineage>
</organism>
<gene>
    <name evidence="1" type="ORF">G3M70_03965</name>
</gene>
<dbReference type="KEGG" id="nli:G3M70_03965"/>
<sequence>MDQEPLPILACYMGFHALLNIAQLQPVDREAIEAFILELMLIGLLSAHPKLIWLGCYWSGNK</sequence>
<evidence type="ECO:0000313" key="2">
    <source>
        <dbReference type="Proteomes" id="UP000594688"/>
    </source>
</evidence>
<name>A0A7T0BUH5_9BACT</name>
<evidence type="ECO:0000313" key="1">
    <source>
        <dbReference type="EMBL" id="QPJ61088.1"/>
    </source>
</evidence>
<dbReference type="EMBL" id="CP048685">
    <property type="protein sequence ID" value="QPJ61088.1"/>
    <property type="molecule type" value="Genomic_DNA"/>
</dbReference>
<reference evidence="1 2" key="1">
    <citation type="submission" date="2020-02" db="EMBL/GenBank/DDBJ databases">
        <title>Genomic and physiological characterization of two novel Nitrospinaceae genera.</title>
        <authorList>
            <person name="Mueller A.J."/>
            <person name="Jung M.-Y."/>
            <person name="Strachan C.R."/>
            <person name="Herbold C.W."/>
            <person name="Kirkegaard R.H."/>
            <person name="Daims H."/>
        </authorList>
    </citation>
    <scope>NUCLEOTIDE SEQUENCE [LARGE SCALE GENOMIC DNA]</scope>
    <source>
        <strain evidence="1">EB</strain>
    </source>
</reference>
<protein>
    <submittedName>
        <fullName evidence="1">Uncharacterized protein</fullName>
    </submittedName>
</protein>
<dbReference type="Proteomes" id="UP000594688">
    <property type="component" value="Chromosome"/>
</dbReference>
<proteinExistence type="predicted"/>